<keyword evidence="3" id="KW-0804">Transcription</keyword>
<dbReference type="RefSeq" id="WP_069297425.1">
    <property type="nucleotide sequence ID" value="NZ_CP017057.1"/>
</dbReference>
<dbReference type="PANTHER" id="PTHR43130:SF3">
    <property type="entry name" value="HTH-TYPE TRANSCRIPTIONAL REGULATOR RV1931C"/>
    <property type="match status" value="1"/>
</dbReference>
<evidence type="ECO:0000259" key="4">
    <source>
        <dbReference type="PROSITE" id="PS01124"/>
    </source>
</evidence>
<dbReference type="Gene3D" id="1.10.10.60">
    <property type="entry name" value="Homeodomain-like"/>
    <property type="match status" value="1"/>
</dbReference>
<keyword evidence="2" id="KW-0238">DNA-binding</keyword>
<dbReference type="SMART" id="SM00342">
    <property type="entry name" value="HTH_ARAC"/>
    <property type="match status" value="1"/>
</dbReference>
<dbReference type="Pfam" id="PF12833">
    <property type="entry name" value="HTH_18"/>
    <property type="match status" value="1"/>
</dbReference>
<evidence type="ECO:0000313" key="6">
    <source>
        <dbReference type="Proteomes" id="UP000027866"/>
    </source>
</evidence>
<dbReference type="KEGG" id="elq:Ga0102493_111332"/>
<dbReference type="OrthoDB" id="9804543at2"/>
<accession>A0A074MVP1</accession>
<dbReference type="InterPro" id="IPR002818">
    <property type="entry name" value="DJ-1/PfpI"/>
</dbReference>
<dbReference type="SUPFAM" id="SSF52317">
    <property type="entry name" value="Class I glutamine amidotransferase-like"/>
    <property type="match status" value="1"/>
</dbReference>
<dbReference type="PATRIC" id="fig|39960.10.peg.407"/>
<name>A0A074MVP1_9SPHN</name>
<evidence type="ECO:0000256" key="1">
    <source>
        <dbReference type="ARBA" id="ARBA00023015"/>
    </source>
</evidence>
<dbReference type="PROSITE" id="PS00041">
    <property type="entry name" value="HTH_ARAC_FAMILY_1"/>
    <property type="match status" value="1"/>
</dbReference>
<dbReference type="PANTHER" id="PTHR43130">
    <property type="entry name" value="ARAC-FAMILY TRANSCRIPTIONAL REGULATOR"/>
    <property type="match status" value="1"/>
</dbReference>
<feature type="domain" description="HTH araC/xylS-type" evidence="4">
    <location>
        <begin position="234"/>
        <end position="332"/>
    </location>
</feature>
<sequence>MTASPSTSNEAACAPPTLRKVVIVAFEGANPLDIAGPSSAFDMANRFAPGSYDICHASLGGGECETESGLRLASLSPLGGIEGPIDTLMIAGGDEAALIRAGRDQQFLDEVRRLASGARRAGSVCTGAFLLGAAGLLENRRAVTHWASCDRLGAMFEGVTVCPDAVFVRDGKIFTSAGMSASLDLSLGLIEEDLGHRVAAKVARTMVLFLRRPGGQSQFSEVLAAQEKAGGAYGDLVSWIVENPSADLSVGALAEQVGNSERTFQRRFRKEVGRTPSEFVRAVRVEAARRWLEETDWPLKRVAERSGFGSVDTLERAFQRAYQRPPGALRAAFARHDREGV</sequence>
<dbReference type="InterPro" id="IPR029062">
    <property type="entry name" value="Class_I_gatase-like"/>
</dbReference>
<comment type="caution">
    <text evidence="5">The sequence shown here is derived from an EMBL/GenBank/DDBJ whole genome shotgun (WGS) entry which is preliminary data.</text>
</comment>
<dbReference type="GO" id="GO:0003700">
    <property type="term" value="F:DNA-binding transcription factor activity"/>
    <property type="evidence" value="ECO:0007669"/>
    <property type="project" value="InterPro"/>
</dbReference>
<evidence type="ECO:0000313" key="5">
    <source>
        <dbReference type="EMBL" id="KEO89647.1"/>
    </source>
</evidence>
<organism evidence="5 6">
    <name type="scientific">Erythrobacter litoralis</name>
    <dbReference type="NCBI Taxonomy" id="39960"/>
    <lineage>
        <taxon>Bacteria</taxon>
        <taxon>Pseudomonadati</taxon>
        <taxon>Pseudomonadota</taxon>
        <taxon>Alphaproteobacteria</taxon>
        <taxon>Sphingomonadales</taxon>
        <taxon>Erythrobacteraceae</taxon>
        <taxon>Erythrobacter/Porphyrobacter group</taxon>
        <taxon>Erythrobacter</taxon>
    </lineage>
</organism>
<dbReference type="SUPFAM" id="SSF46689">
    <property type="entry name" value="Homeodomain-like"/>
    <property type="match status" value="2"/>
</dbReference>
<dbReference type="Proteomes" id="UP000027866">
    <property type="component" value="Unassembled WGS sequence"/>
</dbReference>
<dbReference type="Gene3D" id="3.40.50.880">
    <property type="match status" value="1"/>
</dbReference>
<proteinExistence type="predicted"/>
<dbReference type="InterPro" id="IPR018062">
    <property type="entry name" value="HTH_AraC-typ_CS"/>
</dbReference>
<keyword evidence="1" id="KW-0805">Transcription regulation</keyword>
<evidence type="ECO:0000256" key="2">
    <source>
        <dbReference type="ARBA" id="ARBA00023125"/>
    </source>
</evidence>
<dbReference type="Pfam" id="PF01965">
    <property type="entry name" value="DJ-1_PfpI"/>
    <property type="match status" value="1"/>
</dbReference>
<dbReference type="CDD" id="cd03137">
    <property type="entry name" value="GATase1_AraC_1"/>
    <property type="match status" value="1"/>
</dbReference>
<protein>
    <recommendedName>
        <fullName evidence="4">HTH araC/xylS-type domain-containing protein</fullName>
    </recommendedName>
</protein>
<dbReference type="InterPro" id="IPR052158">
    <property type="entry name" value="INH-QAR"/>
</dbReference>
<gene>
    <name evidence="5" type="ORF">EH32_03855</name>
</gene>
<keyword evidence="6" id="KW-1185">Reference proteome</keyword>
<dbReference type="AlphaFoldDB" id="A0A074MVP1"/>
<dbReference type="EMBL" id="JMIX01000014">
    <property type="protein sequence ID" value="KEO89647.1"/>
    <property type="molecule type" value="Genomic_DNA"/>
</dbReference>
<dbReference type="InterPro" id="IPR009057">
    <property type="entry name" value="Homeodomain-like_sf"/>
</dbReference>
<dbReference type="InterPro" id="IPR018060">
    <property type="entry name" value="HTH_AraC"/>
</dbReference>
<reference evidence="5 6" key="1">
    <citation type="submission" date="2014-04" db="EMBL/GenBank/DDBJ databases">
        <title>A comprehensive comparison of genomes of Erythrobacter spp. Strains.</title>
        <authorList>
            <person name="Zheng Q."/>
        </authorList>
    </citation>
    <scope>NUCLEOTIDE SEQUENCE [LARGE SCALE GENOMIC DNA]</scope>
    <source>
        <strain evidence="5 6">DSM 8509</strain>
    </source>
</reference>
<dbReference type="PROSITE" id="PS01124">
    <property type="entry name" value="HTH_ARAC_FAMILY_2"/>
    <property type="match status" value="1"/>
</dbReference>
<evidence type="ECO:0000256" key="3">
    <source>
        <dbReference type="ARBA" id="ARBA00023163"/>
    </source>
</evidence>
<dbReference type="GO" id="GO:0043565">
    <property type="term" value="F:sequence-specific DNA binding"/>
    <property type="evidence" value="ECO:0007669"/>
    <property type="project" value="InterPro"/>
</dbReference>